<accession>A0A7H2Q3S1</accession>
<dbReference type="EMBL" id="CP061565">
    <property type="protein sequence ID" value="QNX09754.1"/>
    <property type="molecule type" value="Genomic_DNA"/>
</dbReference>
<organism evidence="1 2">
    <name type="scientific">Acinetobacter seifertii</name>
    <dbReference type="NCBI Taxonomy" id="1530123"/>
    <lineage>
        <taxon>Bacteria</taxon>
        <taxon>Pseudomonadati</taxon>
        <taxon>Pseudomonadota</taxon>
        <taxon>Gammaproteobacteria</taxon>
        <taxon>Moraxellales</taxon>
        <taxon>Moraxellaceae</taxon>
        <taxon>Acinetobacter</taxon>
        <taxon>Acinetobacter calcoaceticus/baumannii complex</taxon>
    </lineage>
</organism>
<dbReference type="NCBIfam" id="TIGR01731">
    <property type="entry name" value="fil_hemag_20aa"/>
    <property type="match status" value="3"/>
</dbReference>
<gene>
    <name evidence="1" type="ORF">IC795_06220</name>
</gene>
<evidence type="ECO:0008006" key="3">
    <source>
        <dbReference type="Google" id="ProtNLM"/>
    </source>
</evidence>
<reference evidence="1 2" key="2">
    <citation type="submission" date="2020-09" db="EMBL/GenBank/DDBJ databases">
        <authorList>
            <person name="Chen F.-J."/>
            <person name="Lee Y.-T."/>
        </authorList>
    </citation>
    <scope>NUCLEOTIDE SEQUENCE [LARGE SCALE GENOMIC DNA]</scope>
    <source>
        <strain evidence="1 2">AS72</strain>
    </source>
</reference>
<proteinExistence type="predicted"/>
<evidence type="ECO:0000313" key="2">
    <source>
        <dbReference type="Proteomes" id="UP000516745"/>
    </source>
</evidence>
<dbReference type="AlphaFoldDB" id="A0A7H2Q3S1"/>
<name>A0A7H2Q3S1_9GAMM</name>
<sequence>MAKHSPGQHIQINATGTIDAAQGQLQSKTIALNAGTDISTQAATVVAQDQLKLTSQNLINNQQGQLNSQDIILSAQQLDNSQGKIQHTGNNEFTLNFVKGLNNKSGEISSNAALMQLNTSILNNEARPNYSLWKSAIEYQ</sequence>
<evidence type="ECO:0000313" key="1">
    <source>
        <dbReference type="EMBL" id="QNX09754.1"/>
    </source>
</evidence>
<protein>
    <recommendedName>
        <fullName evidence="3">Hemagglutinin repeat-containing protein</fullName>
    </recommendedName>
</protein>
<dbReference type="InterPro" id="IPR010069">
    <property type="entry name" value="CdiA_FHA1_rpt"/>
</dbReference>
<reference evidence="2" key="1">
    <citation type="submission" date="2020-09" db="EMBL/GenBank/DDBJ databases">
        <title>Clinical and molecular characterization of Acinetobacter seifertii in Taiwan.</title>
        <authorList>
            <person name="Li L.-H."/>
            <person name="Yang Y.-S."/>
            <person name="Sun J.-R."/>
            <person name="Huang T.-W."/>
            <person name="Huang W.-C."/>
            <person name="Wang Y.-C."/>
            <person name="Kuo T.-H."/>
            <person name="Kuo S.-C."/>
            <person name="Chen T.-L."/>
        </authorList>
    </citation>
    <scope>NUCLEOTIDE SEQUENCE [LARGE SCALE GENOMIC DNA]</scope>
    <source>
        <strain evidence="2">AS72</strain>
    </source>
</reference>
<dbReference type="Proteomes" id="UP000516745">
    <property type="component" value="Chromosome"/>
</dbReference>